<protein>
    <submittedName>
        <fullName evidence="1">Uncharacterized protein</fullName>
    </submittedName>
</protein>
<reference evidence="1" key="1">
    <citation type="journal article" date="2021" name="Proc. Natl. Acad. Sci. U.S.A.">
        <title>A Catalog of Tens of Thousands of Viruses from Human Metagenomes Reveals Hidden Associations with Chronic Diseases.</title>
        <authorList>
            <person name="Tisza M.J."/>
            <person name="Buck C.B."/>
        </authorList>
    </citation>
    <scope>NUCLEOTIDE SEQUENCE</scope>
    <source>
        <strain evidence="1">Ctr8v12</strain>
    </source>
</reference>
<evidence type="ECO:0000313" key="1">
    <source>
        <dbReference type="EMBL" id="DAE17988.1"/>
    </source>
</evidence>
<sequence>MTREELSKIPFKMACHLNMAHEHCTTYEAQDASLDLIVCVHQPYRNGHPEGKSHKHYKWNGMVYESVDELLEAMNGL</sequence>
<name>A0A8S5QHH2_9CAUD</name>
<accession>A0A8S5QHH2</accession>
<proteinExistence type="predicted"/>
<dbReference type="EMBL" id="BK015649">
    <property type="protein sequence ID" value="DAE17988.1"/>
    <property type="molecule type" value="Genomic_DNA"/>
</dbReference>
<organism evidence="1">
    <name type="scientific">Siphoviridae sp. ctr8v12</name>
    <dbReference type="NCBI Taxonomy" id="2825685"/>
    <lineage>
        <taxon>Viruses</taxon>
        <taxon>Duplodnaviria</taxon>
        <taxon>Heunggongvirae</taxon>
        <taxon>Uroviricota</taxon>
        <taxon>Caudoviricetes</taxon>
    </lineage>
</organism>